<organism evidence="7 8">
    <name type="scientific">Acrobeloides nanus</name>
    <dbReference type="NCBI Taxonomy" id="290746"/>
    <lineage>
        <taxon>Eukaryota</taxon>
        <taxon>Metazoa</taxon>
        <taxon>Ecdysozoa</taxon>
        <taxon>Nematoda</taxon>
        <taxon>Chromadorea</taxon>
        <taxon>Rhabditida</taxon>
        <taxon>Tylenchina</taxon>
        <taxon>Cephalobomorpha</taxon>
        <taxon>Cephaloboidea</taxon>
        <taxon>Cephalobidae</taxon>
        <taxon>Acrobeloides</taxon>
    </lineage>
</organism>
<comment type="subcellular location">
    <subcellularLocation>
        <location evidence="1 6">Membrane</location>
        <topology evidence="1 6">Multi-pass membrane protein</topology>
    </subcellularLocation>
</comment>
<evidence type="ECO:0000256" key="1">
    <source>
        <dbReference type="ARBA" id="ARBA00004141"/>
    </source>
</evidence>
<evidence type="ECO:0000256" key="2">
    <source>
        <dbReference type="ARBA" id="ARBA00008573"/>
    </source>
</evidence>
<reference evidence="8" key="1">
    <citation type="submission" date="2022-11" db="UniProtKB">
        <authorList>
            <consortium name="WormBaseParasite"/>
        </authorList>
    </citation>
    <scope>IDENTIFICATION</scope>
</reference>
<keyword evidence="4 6" id="KW-1133">Transmembrane helix</keyword>
<dbReference type="PANTHER" id="PTHR12300:SF161">
    <property type="entry name" value="RECEPTOR EXPRESSION-ENHANCING PROTEIN"/>
    <property type="match status" value="1"/>
</dbReference>
<keyword evidence="3 6" id="KW-0812">Transmembrane</keyword>
<dbReference type="Proteomes" id="UP000887540">
    <property type="component" value="Unplaced"/>
</dbReference>
<evidence type="ECO:0000256" key="6">
    <source>
        <dbReference type="RuleBase" id="RU362006"/>
    </source>
</evidence>
<protein>
    <recommendedName>
        <fullName evidence="6">Receptor expression-enhancing protein</fullName>
    </recommendedName>
</protein>
<dbReference type="WBParaSite" id="ACRNAN_scaffold1957.g15129.t1">
    <property type="protein sequence ID" value="ACRNAN_scaffold1957.g15129.t1"/>
    <property type="gene ID" value="ACRNAN_scaffold1957.g15129"/>
</dbReference>
<keyword evidence="5 6" id="KW-0472">Membrane</keyword>
<dbReference type="PANTHER" id="PTHR12300">
    <property type="entry name" value="HVA22-LIKE PROTEINS"/>
    <property type="match status" value="1"/>
</dbReference>
<sequence>MTVCPIDRKLIKMPLPPQIDKFIADFDKLLHEPGAVTNVLATIEAKTGVKRLHFAGGLFLVHALYLIFGRWAELLCNFIGFLYPAYISIKAIETAHKEDDTQWLTYWVVFALFSVVEFFSDVFVRYFPLYWLVKCIFLLWLHLPMTLGAQKIYNRFIRPFAVQHMSSIDRHLGAVTDSLDAARKAYEKNVKPQ</sequence>
<feature type="transmembrane region" description="Helical" evidence="6">
    <location>
        <begin position="52"/>
        <end position="68"/>
    </location>
</feature>
<feature type="transmembrane region" description="Helical" evidence="6">
    <location>
        <begin position="104"/>
        <end position="123"/>
    </location>
</feature>
<feature type="transmembrane region" description="Helical" evidence="6">
    <location>
        <begin position="129"/>
        <end position="149"/>
    </location>
</feature>
<keyword evidence="7" id="KW-1185">Reference proteome</keyword>
<comment type="similarity">
    <text evidence="2 6">Belongs to the DP1 family.</text>
</comment>
<dbReference type="Pfam" id="PF03134">
    <property type="entry name" value="TB2_DP1_HVA22"/>
    <property type="match status" value="1"/>
</dbReference>
<proteinExistence type="inferred from homology"/>
<accession>A0A914D5R9</accession>
<dbReference type="GO" id="GO:0016020">
    <property type="term" value="C:membrane"/>
    <property type="evidence" value="ECO:0007669"/>
    <property type="project" value="UniProtKB-SubCell"/>
</dbReference>
<evidence type="ECO:0000256" key="3">
    <source>
        <dbReference type="ARBA" id="ARBA00022692"/>
    </source>
</evidence>
<dbReference type="InterPro" id="IPR004345">
    <property type="entry name" value="TB2_DP1_HVA22"/>
</dbReference>
<dbReference type="AlphaFoldDB" id="A0A914D5R9"/>
<name>A0A914D5R9_9BILA</name>
<evidence type="ECO:0000313" key="7">
    <source>
        <dbReference type="Proteomes" id="UP000887540"/>
    </source>
</evidence>
<evidence type="ECO:0000256" key="5">
    <source>
        <dbReference type="ARBA" id="ARBA00023136"/>
    </source>
</evidence>
<evidence type="ECO:0000256" key="4">
    <source>
        <dbReference type="ARBA" id="ARBA00022989"/>
    </source>
</evidence>
<evidence type="ECO:0000313" key="8">
    <source>
        <dbReference type="WBParaSite" id="ACRNAN_scaffold1957.g15129.t1"/>
    </source>
</evidence>